<dbReference type="Proteomes" id="UP001278571">
    <property type="component" value="Unassembled WGS sequence"/>
</dbReference>
<comment type="caution">
    <text evidence="1">The sequence shown here is derived from an EMBL/GenBank/DDBJ whole genome shotgun (WGS) entry which is preliminary data.</text>
</comment>
<dbReference type="EMBL" id="JAWJZF010000464">
    <property type="protein sequence ID" value="MDX2295882.1"/>
    <property type="molecule type" value="Genomic_DNA"/>
</dbReference>
<reference evidence="1 2" key="1">
    <citation type="submission" date="2023-10" db="EMBL/GenBank/DDBJ databases">
        <authorList>
            <person name="Wang X.X."/>
        </authorList>
    </citation>
    <scope>NUCLEOTIDE SEQUENCE [LARGE SCALE GENOMIC DNA]</scope>
    <source>
        <strain evidence="1 2">NBRC 12816</strain>
    </source>
</reference>
<organism evidence="1 2">
    <name type="scientific">Streptomyces roseolus</name>
    <dbReference type="NCBI Taxonomy" id="67358"/>
    <lineage>
        <taxon>Bacteria</taxon>
        <taxon>Bacillati</taxon>
        <taxon>Actinomycetota</taxon>
        <taxon>Actinomycetes</taxon>
        <taxon>Kitasatosporales</taxon>
        <taxon>Streptomycetaceae</taxon>
        <taxon>Streptomyces</taxon>
    </lineage>
</organism>
<protein>
    <submittedName>
        <fullName evidence="1">Uncharacterized protein</fullName>
    </submittedName>
</protein>
<sequence>MVTTRHVRARAAVLGCPALVLALWPVLKTGSRGTDVFTAQHLLAARGQFGGLGGGIESALAVGVHRVF</sequence>
<name>A0ABU4KDL0_9ACTN</name>
<accession>A0ABU4KDL0</accession>
<evidence type="ECO:0000313" key="2">
    <source>
        <dbReference type="Proteomes" id="UP001278571"/>
    </source>
</evidence>
<dbReference type="RefSeq" id="WP_319012069.1">
    <property type="nucleotide sequence ID" value="NZ_JAWJZF010000464.1"/>
</dbReference>
<keyword evidence="2" id="KW-1185">Reference proteome</keyword>
<gene>
    <name evidence="1" type="ORF">R2363_27380</name>
</gene>
<proteinExistence type="predicted"/>
<evidence type="ECO:0000313" key="1">
    <source>
        <dbReference type="EMBL" id="MDX2295882.1"/>
    </source>
</evidence>